<gene>
    <name evidence="1" type="ORF">I215_01873</name>
</gene>
<proteinExistence type="predicted"/>
<comment type="caution">
    <text evidence="1">The sequence shown here is derived from an EMBL/GenBank/DDBJ whole genome shotgun (WGS) entry which is preliminary data.</text>
</comment>
<organism evidence="1 2">
    <name type="scientific">Galbibacter marinus</name>
    <dbReference type="NCBI Taxonomy" id="555500"/>
    <lineage>
        <taxon>Bacteria</taxon>
        <taxon>Pseudomonadati</taxon>
        <taxon>Bacteroidota</taxon>
        <taxon>Flavobacteriia</taxon>
        <taxon>Flavobacteriales</taxon>
        <taxon>Flavobacteriaceae</taxon>
        <taxon>Galbibacter</taxon>
    </lineage>
</organism>
<keyword evidence="2" id="KW-1185">Reference proteome</keyword>
<dbReference type="STRING" id="555500.I215_01873"/>
<evidence type="ECO:0000313" key="1">
    <source>
        <dbReference type="EMBL" id="EKF56231.1"/>
    </source>
</evidence>
<evidence type="ECO:0000313" key="2">
    <source>
        <dbReference type="Proteomes" id="UP000007364"/>
    </source>
</evidence>
<accession>K2Q609</accession>
<dbReference type="Proteomes" id="UP000007364">
    <property type="component" value="Unassembled WGS sequence"/>
</dbReference>
<dbReference type="AlphaFoldDB" id="K2Q609"/>
<reference evidence="1 2" key="1">
    <citation type="journal article" date="2012" name="J. Bacteriol.">
        <title>Genome Sequence of Galbibacter marinum Type Strain ck-I2-15.</title>
        <authorList>
            <person name="Lai Q."/>
            <person name="Li C."/>
            <person name="Shao Z."/>
        </authorList>
    </citation>
    <scope>NUCLEOTIDE SEQUENCE [LARGE SCALE GENOMIC DNA]</scope>
    <source>
        <strain evidence="2">ck-I2-15</strain>
    </source>
</reference>
<name>K2Q609_9FLAO</name>
<dbReference type="EMBL" id="AMSG01000002">
    <property type="protein sequence ID" value="EKF56231.1"/>
    <property type="molecule type" value="Genomic_DNA"/>
</dbReference>
<protein>
    <submittedName>
        <fullName evidence="1">Uncharacterized protein</fullName>
    </submittedName>
</protein>
<sequence length="107" mass="12399">MKLLIDDEPKNLVNYLYKRLKGRGYSLVKSSISGNKSYYFKSAILGQRPIRLSDHYLHKKQEKSSYIDIVIITERCVTINKKCISLIEPHSYRSVIADEVLKLLPIV</sequence>